<evidence type="ECO:0000259" key="5">
    <source>
        <dbReference type="Pfam" id="PF20518"/>
    </source>
</evidence>
<dbReference type="Pfam" id="PF20518">
    <property type="entry name" value="Apc1_MidN"/>
    <property type="match status" value="1"/>
</dbReference>
<evidence type="ECO:0000256" key="2">
    <source>
        <dbReference type="ARBA" id="ARBA00022618"/>
    </source>
</evidence>
<proteinExistence type="inferred from homology"/>
<dbReference type="InterPro" id="IPR024990">
    <property type="entry name" value="Apc1"/>
</dbReference>
<protein>
    <recommendedName>
        <fullName evidence="5">Anaphase-promoting complex subunit 1 middle domain-containing protein</fullName>
    </recommendedName>
</protein>
<keyword evidence="4" id="KW-0131">Cell cycle</keyword>
<comment type="caution">
    <text evidence="6">The sequence shown here is derived from an EMBL/GenBank/DDBJ whole genome shotgun (WGS) entry which is preliminary data.</text>
</comment>
<evidence type="ECO:0000313" key="7">
    <source>
        <dbReference type="Proteomes" id="UP001162131"/>
    </source>
</evidence>
<comment type="similarity">
    <text evidence="1">Belongs to the APC1 family.</text>
</comment>
<dbReference type="GO" id="GO:0005680">
    <property type="term" value="C:anaphase-promoting complex"/>
    <property type="evidence" value="ECO:0007669"/>
    <property type="project" value="InterPro"/>
</dbReference>
<dbReference type="Proteomes" id="UP001162131">
    <property type="component" value="Unassembled WGS sequence"/>
</dbReference>
<dbReference type="GO" id="GO:0070979">
    <property type="term" value="P:protein K11-linked ubiquitination"/>
    <property type="evidence" value="ECO:0007669"/>
    <property type="project" value="TreeGrafter"/>
</dbReference>
<dbReference type="Gene3D" id="1.25.10.10">
    <property type="entry name" value="Leucine-rich Repeat Variant"/>
    <property type="match status" value="2"/>
</dbReference>
<evidence type="ECO:0000256" key="1">
    <source>
        <dbReference type="ARBA" id="ARBA00010547"/>
    </source>
</evidence>
<gene>
    <name evidence="6" type="ORF">BSTOLATCC_MIC36595</name>
</gene>
<feature type="domain" description="Anaphase-promoting complex subunit 1 middle" evidence="5">
    <location>
        <begin position="403"/>
        <end position="689"/>
    </location>
</feature>
<evidence type="ECO:0000256" key="3">
    <source>
        <dbReference type="ARBA" id="ARBA00022776"/>
    </source>
</evidence>
<evidence type="ECO:0000313" key="6">
    <source>
        <dbReference type="EMBL" id="CAG9324816.1"/>
    </source>
</evidence>
<name>A0AAU9JGS8_9CILI</name>
<keyword evidence="7" id="KW-1185">Reference proteome</keyword>
<dbReference type="GO" id="GO:0031145">
    <property type="term" value="P:anaphase-promoting complex-dependent catabolic process"/>
    <property type="evidence" value="ECO:0007669"/>
    <property type="project" value="TreeGrafter"/>
</dbReference>
<dbReference type="EMBL" id="CAJZBQ010000036">
    <property type="protein sequence ID" value="CAG9324816.1"/>
    <property type="molecule type" value="Genomic_DNA"/>
</dbReference>
<dbReference type="InterPro" id="IPR011989">
    <property type="entry name" value="ARM-like"/>
</dbReference>
<organism evidence="6 7">
    <name type="scientific">Blepharisma stoltei</name>
    <dbReference type="NCBI Taxonomy" id="1481888"/>
    <lineage>
        <taxon>Eukaryota</taxon>
        <taxon>Sar</taxon>
        <taxon>Alveolata</taxon>
        <taxon>Ciliophora</taxon>
        <taxon>Postciliodesmatophora</taxon>
        <taxon>Heterotrichea</taxon>
        <taxon>Heterotrichida</taxon>
        <taxon>Blepharismidae</taxon>
        <taxon>Blepharisma</taxon>
    </lineage>
</organism>
<keyword evidence="2" id="KW-0132">Cell division</keyword>
<evidence type="ECO:0000256" key="4">
    <source>
        <dbReference type="ARBA" id="ARBA00023306"/>
    </source>
</evidence>
<dbReference type="GO" id="GO:0051301">
    <property type="term" value="P:cell division"/>
    <property type="evidence" value="ECO:0007669"/>
    <property type="project" value="UniProtKB-KW"/>
</dbReference>
<dbReference type="PANTHER" id="PTHR12827:SF3">
    <property type="entry name" value="ANAPHASE-PROMOTING COMPLEX SUBUNIT 1"/>
    <property type="match status" value="1"/>
</dbReference>
<dbReference type="GO" id="GO:0060090">
    <property type="term" value="F:molecular adaptor activity"/>
    <property type="evidence" value="ECO:0007669"/>
    <property type="project" value="TreeGrafter"/>
</dbReference>
<accession>A0AAU9JGS8</accession>
<reference evidence="6" key="1">
    <citation type="submission" date="2021-09" db="EMBL/GenBank/DDBJ databases">
        <authorList>
            <consortium name="AG Swart"/>
            <person name="Singh M."/>
            <person name="Singh A."/>
            <person name="Seah K."/>
            <person name="Emmerich C."/>
        </authorList>
    </citation>
    <scope>NUCLEOTIDE SEQUENCE</scope>
    <source>
        <strain evidence="6">ATCC30299</strain>
    </source>
</reference>
<dbReference type="PANTHER" id="PTHR12827">
    <property type="entry name" value="MEIOTIC CHECKPOINT REGULATOR TSG24 FAMILY MEMBER"/>
    <property type="match status" value="1"/>
</dbReference>
<dbReference type="GO" id="GO:0007091">
    <property type="term" value="P:metaphase/anaphase transition of mitotic cell cycle"/>
    <property type="evidence" value="ECO:0007669"/>
    <property type="project" value="TreeGrafter"/>
</dbReference>
<keyword evidence="3" id="KW-0498">Mitosis</keyword>
<sequence length="1537" mass="174734">MADFSEAGPQVIEICEGGISLYGKDGNRYAVPVPQQLVQVFYISDGLILKCKAEKKFHHSQVLGSAAITAPLYTYLVLTKHPYSDLYPLADIQKNLWVSTHIDIVYTSKRFPLFIAYDSSINSHAIYLIRVNLELLNKETIDMASLDPNKRDDFFSKHVGSEPLLVVEKIYEISDSMCRFSHIDIAVPTDPQEMMIYLQSQEKIRILRYRLENDKGFPYNCIEEISAIENAIEFKTVKRSCFISHKQPINTETPTLSFFLSQTQEFSSFLYVYSKSHEIHIYDGQYLLCVLSPSDITLSPSENSLTSCMTIPIEINHSLIKKCMGVLYLILPPSLYQTIQADLIHRLLTSRIRTENDNFPDKGKDKSNEWALFSSLIISLLKESKNKTDSKRPRLAYSNEAAGESDSLWDNLLSSRFHFENKPHFKKIFPEHFSETLIRGNEGISLELKTCPSTFTRHIFTILKAWHLLYEDMKLDMFERSAMVDLGGLIYVISRQLGKYGTNLAEYYYSEIKDTKEMYRESGENIEKYLEANVEIEDFDLPNIYSWLKSVLNNQNPPQMPILLEKTRKICRIFECLSIYHPLTYNFISSTKEDTNMDSDLALSQSFPILTYSLNPYQKKIISLNSSSPFEKIIEILVNENFTELNLQSLPPAFSLIIYEIIRKIQLNPPASSNTWPKEALEFIHRVDIHLNNELVEEKHITLKGQPFEEQYEQILKLELDKEEDLGSGLVEYIFPNDLRLEEAQCMLDVTRAIKMRLPDNVVSEEQFEAEKHNLLYKICLKRASTAIGYGALTLGTSKASPTSASQVPQINFSAFLPPNFDVKMNMPQNELETREKDFMVWPKFHIGVATGLKMLSENPKDYVKNRQWITYHRGEEESNEHAGFIFSLGLLGQLEALHDLDIYRYLRAEQESIIIAIYLGTAASALGSMDEKIMRLLRISIAFLIPPFVDIDIKLTQEAASMMGFGLLYKESGNRQVTEMLLVQLGRKALTNKDIEREGLSLAAGLALGIVNLASEGKTPGLEDLVIDERLIRLFEGGRRMAPPKILQTGYLMSESAKCSVAKEGDNIVTTITAPGALLAYALIHLKSNNALVAEKIEIPTTFYALEWVRPEHVMIKILAKNLILWDSIQATKDWIYSQIPEIIRFCFENDLKTVQNSFQERGEIDFNAISNSYLYIIGGALLSLGFKYVGSGDTTVAALISDEILKIKDLKATVLGGPVDFTDQNKNSVEKHALFTVICAGALALGLVMAGTGDLSTFKIIKLIRKRVEGDYGFNMAHHMAVGFLFMGNCQYSFSSSNFAIAALLASIYPKFPATSADNRHHLQAFRHLYVLALEKRLLVTKDADTKILAHVPIEVEYSDIGTRTENSPFLLRPLNLVKQLKVVGKDYYNYNLDIKAIPKLVLYTKRQIAAHELESGAWNWLKKLGTASPEEIENWIGSASTPEKFIETQEIIIPQFLDQQDRIKKNTILFKLLQFCISQNKPELISQLFSIFYSQNNDFECVLAFYKKLAIDYQDSSYSALQEFISSALLSQSF</sequence>
<dbReference type="InterPro" id="IPR046794">
    <property type="entry name" value="Apc1_MidN"/>
</dbReference>